<dbReference type="InterPro" id="IPR011990">
    <property type="entry name" value="TPR-like_helical_dom_sf"/>
</dbReference>
<organism evidence="9 10">
    <name type="scientific">Leucobacter luti</name>
    <dbReference type="NCBI Taxonomy" id="340320"/>
    <lineage>
        <taxon>Bacteria</taxon>
        <taxon>Bacillati</taxon>
        <taxon>Actinomycetota</taxon>
        <taxon>Actinomycetes</taxon>
        <taxon>Micrococcales</taxon>
        <taxon>Microbacteriaceae</taxon>
        <taxon>Leucobacter</taxon>
    </lineage>
</organism>
<dbReference type="InterPro" id="IPR007554">
    <property type="entry name" value="Glycerophosphate_synth"/>
</dbReference>
<keyword evidence="5 9" id="KW-0808">Transferase</keyword>
<comment type="caution">
    <text evidence="9">The sequence shown here is derived from an EMBL/GenBank/DDBJ whole genome shotgun (WGS) entry which is preliminary data.</text>
</comment>
<gene>
    <name evidence="9" type="ORF">EV139_2650</name>
</gene>
<dbReference type="GO" id="GO:0047355">
    <property type="term" value="F:CDP-glycerol glycerophosphotransferase activity"/>
    <property type="evidence" value="ECO:0007669"/>
    <property type="project" value="InterPro"/>
</dbReference>
<evidence type="ECO:0000256" key="2">
    <source>
        <dbReference type="ARBA" id="ARBA00010488"/>
    </source>
</evidence>
<dbReference type="AlphaFoldDB" id="A0A4Q7TQA2"/>
<accession>A0A4Q7TQA2</accession>
<evidence type="ECO:0000256" key="4">
    <source>
        <dbReference type="ARBA" id="ARBA00022676"/>
    </source>
</evidence>
<dbReference type="Pfam" id="PF00534">
    <property type="entry name" value="Glycos_transf_1"/>
    <property type="match status" value="1"/>
</dbReference>
<comment type="subcellular location">
    <subcellularLocation>
        <location evidence="1">Cell membrane</location>
        <topology evidence="1">Peripheral membrane protein</topology>
    </subcellularLocation>
</comment>
<dbReference type="PANTHER" id="PTHR12526:SF510">
    <property type="entry name" value="D-INOSITOL 3-PHOSPHATE GLYCOSYLTRANSFERASE"/>
    <property type="match status" value="1"/>
</dbReference>
<dbReference type="SUPFAM" id="SSF48452">
    <property type="entry name" value="TPR-like"/>
    <property type="match status" value="1"/>
</dbReference>
<evidence type="ECO:0000259" key="8">
    <source>
        <dbReference type="Pfam" id="PF00534"/>
    </source>
</evidence>
<keyword evidence="7" id="KW-0472">Membrane</keyword>
<dbReference type="GO" id="GO:0005886">
    <property type="term" value="C:plasma membrane"/>
    <property type="evidence" value="ECO:0007669"/>
    <property type="project" value="UniProtKB-SubCell"/>
</dbReference>
<dbReference type="Gene3D" id="3.40.50.2000">
    <property type="entry name" value="Glycogen Phosphorylase B"/>
    <property type="match status" value="2"/>
</dbReference>
<dbReference type="Gene3D" id="3.40.50.12580">
    <property type="match status" value="1"/>
</dbReference>
<reference evidence="9 10" key="1">
    <citation type="journal article" date="2015" name="Stand. Genomic Sci.">
        <title>Genomic Encyclopedia of Bacterial and Archaeal Type Strains, Phase III: the genomes of soil and plant-associated and newly described type strains.</title>
        <authorList>
            <person name="Whitman W.B."/>
            <person name="Woyke T."/>
            <person name="Klenk H.P."/>
            <person name="Zhou Y."/>
            <person name="Lilburn T.G."/>
            <person name="Beck B.J."/>
            <person name="De Vos P."/>
            <person name="Vandamme P."/>
            <person name="Eisen J.A."/>
            <person name="Garrity G."/>
            <person name="Hugenholtz P."/>
            <person name="Kyrpides N.C."/>
        </authorList>
    </citation>
    <scope>NUCLEOTIDE SEQUENCE [LARGE SCALE GENOMIC DNA]</scope>
    <source>
        <strain evidence="9 10">RF6</strain>
    </source>
</reference>
<keyword evidence="4" id="KW-0328">Glycosyltransferase</keyword>
<dbReference type="PANTHER" id="PTHR12526">
    <property type="entry name" value="GLYCOSYLTRANSFERASE"/>
    <property type="match status" value="1"/>
</dbReference>
<evidence type="ECO:0000256" key="3">
    <source>
        <dbReference type="ARBA" id="ARBA00022475"/>
    </source>
</evidence>
<evidence type="ECO:0000313" key="9">
    <source>
        <dbReference type="EMBL" id="RZT62941.1"/>
    </source>
</evidence>
<evidence type="ECO:0000256" key="6">
    <source>
        <dbReference type="ARBA" id="ARBA00022944"/>
    </source>
</evidence>
<dbReference type="Gene3D" id="3.40.50.11820">
    <property type="match status" value="1"/>
</dbReference>
<name>A0A4Q7TQA2_9MICO</name>
<dbReference type="GO" id="GO:0016757">
    <property type="term" value="F:glycosyltransferase activity"/>
    <property type="evidence" value="ECO:0007669"/>
    <property type="project" value="UniProtKB-KW"/>
</dbReference>
<dbReference type="Proteomes" id="UP000291832">
    <property type="component" value="Unassembled WGS sequence"/>
</dbReference>
<keyword evidence="3" id="KW-1003">Cell membrane</keyword>
<dbReference type="GO" id="GO:0019350">
    <property type="term" value="P:teichoic acid biosynthetic process"/>
    <property type="evidence" value="ECO:0007669"/>
    <property type="project" value="UniProtKB-KW"/>
</dbReference>
<feature type="domain" description="Glycosyl transferase family 1" evidence="8">
    <location>
        <begin position="1060"/>
        <end position="1180"/>
    </location>
</feature>
<proteinExistence type="inferred from homology"/>
<sequence length="1231" mass="132970">MLRRAEFAAYRASQSARVLRVAPGLSRGARRVYESHLGRRHHAAVFPYLDWLRRDGGGPAAAAAADRLSGPDAAAATLVEIAKFHYSTGAVTLGDPLIARAKRLEPELPRISEEEAWNHRHRGNVHREIAAVERLLSYPLSPTERLDWEIWLGQALLRRGDARAAQPYLSRFVELPERDHRILAAVSCARQLGNDEDALSALRRAAPGIPGAADGIDRGVAARAFLDELSSADDAHWVLRGLAQNDPAPLQELGARASLRLGRLDEAATRLQTASRSEHRAGWVARTLGSLLELLGRPDEALTAYRADPRAGGFERFRAGTILAQLGEPQAAVEWVLAGLPDAEELPELNQSVDPDPALPRVFAELAGQTDPEQRTAALRQAMQRASSTRLRAAAAEQLARGLARAGEWDAAWRLIVAMQDRREPFVPVLSRPEEPPAFTREMRYAEICASEPVDRGIVLYEASLGATVSCNPLAMCVEMLNDPDRAGLLHVWSIAGDATPHPQLLQRDDVVFVRKGSPAFSRYLAIAGYIVSNSTLPTEFSKRDGQRYLNTWHGVPWKTLGRDNLGEPASHGNISRNFLHADVVLTSDPHTRDVLSRAMDVDELVPEVFVDAAAPRLDLTRGLSAARRAEVRALLGGDAETPLIAYLPTWQGTFAARDAAVAQTLSTAAELAVPHARVALRAHHYVRGAFSPAGAASQVSPVPAEIDTNELLGAVDALVTDFSSVLFDAAAVGVPVVKLTSTIDAYRADRGLYFDASEVPGQSAATIAEARELLTRALAAPAAYVAEYATVTARFSGAAHEPAAPRAVRLLFGDEPALSLPGTSISRKPLLISTDGFPAEIGITRALRSLLSHLAASEYSPYLRPWPTSVTGAEATLRSELFERSRLLFGVGEPAGTRFEREVLSLYSSRHYEPVDLFARTIADERRAEGYRRFGRVQFDSALDFSGYLSSSIALVAHGVRTRNARGIVFHNEMWPEIQAKYPQLASGMTVLNDLDFIASVSDGVRDTNAATLAAHFGVRAEKHCTIENTLDIASITELSERPLTPADERWYARPGKHACVVARMSAEKNHAGLLAALAACRSELHPPVSLTFLGDGPLRTELESLTAELGLSDIVRFAGQVAAPQAHLRAVDALILPSAREGLPLVILEALAVGTPVVATDTPGSRSALRDGRLGKLVPLSERGLQQALAYVSTAAAVVPADFDPNELNQRSLRQLFAALSGATPSSPE</sequence>
<evidence type="ECO:0000256" key="7">
    <source>
        <dbReference type="ARBA" id="ARBA00023136"/>
    </source>
</evidence>
<keyword evidence="10" id="KW-1185">Reference proteome</keyword>
<evidence type="ECO:0000256" key="5">
    <source>
        <dbReference type="ARBA" id="ARBA00022679"/>
    </source>
</evidence>
<dbReference type="Gene3D" id="1.25.40.10">
    <property type="entry name" value="Tetratricopeptide repeat domain"/>
    <property type="match status" value="1"/>
</dbReference>
<evidence type="ECO:0000256" key="1">
    <source>
        <dbReference type="ARBA" id="ARBA00004202"/>
    </source>
</evidence>
<dbReference type="Pfam" id="PF04464">
    <property type="entry name" value="Glyphos_transf"/>
    <property type="match status" value="1"/>
</dbReference>
<comment type="similarity">
    <text evidence="2">Belongs to the CDP-glycerol glycerophosphotransferase family.</text>
</comment>
<dbReference type="InterPro" id="IPR001296">
    <property type="entry name" value="Glyco_trans_1"/>
</dbReference>
<evidence type="ECO:0000313" key="10">
    <source>
        <dbReference type="Proteomes" id="UP000291832"/>
    </source>
</evidence>
<dbReference type="SUPFAM" id="SSF53756">
    <property type="entry name" value="UDP-Glycosyltransferase/glycogen phosphorylase"/>
    <property type="match status" value="2"/>
</dbReference>
<keyword evidence="6" id="KW-0777">Teichoic acid biosynthesis</keyword>
<dbReference type="InterPro" id="IPR043148">
    <property type="entry name" value="TagF_C"/>
</dbReference>
<protein>
    <submittedName>
        <fullName evidence="9">CDP-glycerol glycerophosphotransferase (TagB/SpsB family)</fullName>
    </submittedName>
</protein>
<dbReference type="EMBL" id="SHKI01000006">
    <property type="protein sequence ID" value="RZT62941.1"/>
    <property type="molecule type" value="Genomic_DNA"/>
</dbReference>
<dbReference type="InterPro" id="IPR043149">
    <property type="entry name" value="TagF_N"/>
</dbReference>